<comment type="caution">
    <text evidence="2">The sequence shown here is derived from an EMBL/GenBank/DDBJ whole genome shotgun (WGS) entry which is preliminary data.</text>
</comment>
<protein>
    <submittedName>
        <fullName evidence="2">Uncharacterized protein</fullName>
    </submittedName>
</protein>
<dbReference type="EMBL" id="RBOA01000478">
    <property type="protein sequence ID" value="RML95125.1"/>
    <property type="molecule type" value="Genomic_DNA"/>
</dbReference>
<gene>
    <name evidence="2" type="ORF">ALQ39_200032</name>
    <name evidence="1" type="ORF">ALQ86_200102</name>
</gene>
<dbReference type="Proteomes" id="UP000275613">
    <property type="component" value="Unassembled WGS sequence"/>
</dbReference>
<dbReference type="AlphaFoldDB" id="A0A3M3WKN9"/>
<accession>A0A3M3WKN9</accession>
<organism evidence="2 4">
    <name type="scientific">Pseudomonas amygdali pv. eriobotryae</name>
    <dbReference type="NCBI Taxonomy" id="129137"/>
    <lineage>
        <taxon>Bacteria</taxon>
        <taxon>Pseudomonadati</taxon>
        <taxon>Pseudomonadota</taxon>
        <taxon>Gammaproteobacteria</taxon>
        <taxon>Pseudomonadales</taxon>
        <taxon>Pseudomonadaceae</taxon>
        <taxon>Pseudomonas</taxon>
        <taxon>Pseudomonas amygdali</taxon>
    </lineage>
</organism>
<evidence type="ECO:0000313" key="2">
    <source>
        <dbReference type="EMBL" id="RMO58320.1"/>
    </source>
</evidence>
<dbReference type="EMBL" id="RBPV01000237">
    <property type="protein sequence ID" value="RMO58320.1"/>
    <property type="molecule type" value="Genomic_DNA"/>
</dbReference>
<evidence type="ECO:0000313" key="4">
    <source>
        <dbReference type="Proteomes" id="UP000275613"/>
    </source>
</evidence>
<reference evidence="3 4" key="1">
    <citation type="submission" date="2018-08" db="EMBL/GenBank/DDBJ databases">
        <title>Recombination of ecologically and evolutionarily significant loci maintains genetic cohesion in the Pseudomonas syringae species complex.</title>
        <authorList>
            <person name="Dillon M."/>
            <person name="Thakur S."/>
            <person name="Almeida R.N.D."/>
            <person name="Weir B.S."/>
            <person name="Guttman D.S."/>
        </authorList>
    </citation>
    <scope>NUCLEOTIDE SEQUENCE [LARGE SCALE GENOMIC DNA]</scope>
    <source>
        <strain evidence="2 4">ICMP 4316</strain>
        <strain evidence="1 3">ICMP 8636</strain>
    </source>
</reference>
<dbReference type="Proteomes" id="UP000272627">
    <property type="component" value="Unassembled WGS sequence"/>
</dbReference>
<sequence>MFGILAMNDLDCWLLLERSDARLLIGDDGIATFTHVRPIVAQSPSTWIAPNDRVRFFSYIQYHDGAFGGGMQALHLLQTGDTGTAGNVQRVPAFLIEVRRKNKTVRRTEIFQFAWCAVIEEHGFTGRPLRCSQRLFEFRNRVSIGFGSQLRIGRLEIAG</sequence>
<proteinExistence type="predicted"/>
<evidence type="ECO:0000313" key="3">
    <source>
        <dbReference type="Proteomes" id="UP000272627"/>
    </source>
</evidence>
<name>A0A3M3WKN9_PSEA0</name>
<evidence type="ECO:0000313" key="1">
    <source>
        <dbReference type="EMBL" id="RML95125.1"/>
    </source>
</evidence>